<reference evidence="1 2" key="1">
    <citation type="journal article" date="2015" name="Stand. Genomic Sci.">
        <title>Genomic Encyclopedia of Bacterial and Archaeal Type Strains, Phase III: the genomes of soil and plant-associated and newly described type strains.</title>
        <authorList>
            <person name="Whitman W.B."/>
            <person name="Woyke T."/>
            <person name="Klenk H.P."/>
            <person name="Zhou Y."/>
            <person name="Lilburn T.G."/>
            <person name="Beck B.J."/>
            <person name="De Vos P."/>
            <person name="Vandamme P."/>
            <person name="Eisen J.A."/>
            <person name="Garrity G."/>
            <person name="Hugenholtz P."/>
            <person name="Kyrpides N.C."/>
        </authorList>
    </citation>
    <scope>NUCLEOTIDE SEQUENCE [LARGE SCALE GENOMIC DNA]</scope>
    <source>
        <strain evidence="1 2">A3</strain>
    </source>
</reference>
<name>A0A4R2HPJ0_9GAMM</name>
<evidence type="ECO:0000313" key="2">
    <source>
        <dbReference type="Proteomes" id="UP000294862"/>
    </source>
</evidence>
<evidence type="ECO:0008006" key="3">
    <source>
        <dbReference type="Google" id="ProtNLM"/>
    </source>
</evidence>
<organism evidence="1 2">
    <name type="scientific">Dokdonella fugitiva</name>
    <dbReference type="NCBI Taxonomy" id="328517"/>
    <lineage>
        <taxon>Bacteria</taxon>
        <taxon>Pseudomonadati</taxon>
        <taxon>Pseudomonadota</taxon>
        <taxon>Gammaproteobacteria</taxon>
        <taxon>Lysobacterales</taxon>
        <taxon>Rhodanobacteraceae</taxon>
        <taxon>Dokdonella</taxon>
    </lineage>
</organism>
<comment type="caution">
    <text evidence="1">The sequence shown here is derived from an EMBL/GenBank/DDBJ whole genome shotgun (WGS) entry which is preliminary data.</text>
</comment>
<proteinExistence type="predicted"/>
<dbReference type="EMBL" id="SLWQ01000029">
    <property type="protein sequence ID" value="TCO32957.1"/>
    <property type="molecule type" value="Genomic_DNA"/>
</dbReference>
<feature type="non-terminal residue" evidence="1">
    <location>
        <position position="84"/>
    </location>
</feature>
<evidence type="ECO:0000313" key="1">
    <source>
        <dbReference type="EMBL" id="TCO32957.1"/>
    </source>
</evidence>
<accession>A0A4R2HPJ0</accession>
<gene>
    <name evidence="1" type="ORF">EV148_1292</name>
</gene>
<protein>
    <recommendedName>
        <fullName evidence="3">Transposase</fullName>
    </recommendedName>
</protein>
<dbReference type="AlphaFoldDB" id="A0A4R2HPJ0"/>
<dbReference type="Proteomes" id="UP000294862">
    <property type="component" value="Unassembled WGS sequence"/>
</dbReference>
<sequence length="84" mass="9362">MHATPNNVAISTVAIDLAKDVFELAFADAGARIVERRRLNRTAFARVLDNRPPLRVVMEACGSAHYWARRFARLGHAVELLPAH</sequence>
<keyword evidence="2" id="KW-1185">Reference proteome</keyword>